<proteinExistence type="predicted"/>
<keyword evidence="2" id="KW-1185">Reference proteome</keyword>
<name>A0A9P9EV68_9HYPO</name>
<sequence>MAAGKWQMANGKWQMANGKWQMANGNWQLDRTCTARREPPKLALAFGFVNAKPRCPVFDDPPRATALAV</sequence>
<reference evidence="1" key="1">
    <citation type="journal article" date="2021" name="Nat. Commun.">
        <title>Genetic determinants of endophytism in the Arabidopsis root mycobiome.</title>
        <authorList>
            <person name="Mesny F."/>
            <person name="Miyauchi S."/>
            <person name="Thiergart T."/>
            <person name="Pickel B."/>
            <person name="Atanasova L."/>
            <person name="Karlsson M."/>
            <person name="Huettel B."/>
            <person name="Barry K.W."/>
            <person name="Haridas S."/>
            <person name="Chen C."/>
            <person name="Bauer D."/>
            <person name="Andreopoulos W."/>
            <person name="Pangilinan J."/>
            <person name="LaButti K."/>
            <person name="Riley R."/>
            <person name="Lipzen A."/>
            <person name="Clum A."/>
            <person name="Drula E."/>
            <person name="Henrissat B."/>
            <person name="Kohler A."/>
            <person name="Grigoriev I.V."/>
            <person name="Martin F.M."/>
            <person name="Hacquard S."/>
        </authorList>
    </citation>
    <scope>NUCLEOTIDE SEQUENCE</scope>
    <source>
        <strain evidence="1">MPI-CAGE-AT-0021</strain>
    </source>
</reference>
<organism evidence="1 2">
    <name type="scientific">Dactylonectria estremocensis</name>
    <dbReference type="NCBI Taxonomy" id="1079267"/>
    <lineage>
        <taxon>Eukaryota</taxon>
        <taxon>Fungi</taxon>
        <taxon>Dikarya</taxon>
        <taxon>Ascomycota</taxon>
        <taxon>Pezizomycotina</taxon>
        <taxon>Sordariomycetes</taxon>
        <taxon>Hypocreomycetidae</taxon>
        <taxon>Hypocreales</taxon>
        <taxon>Nectriaceae</taxon>
        <taxon>Dactylonectria</taxon>
    </lineage>
</organism>
<evidence type="ECO:0000313" key="1">
    <source>
        <dbReference type="EMBL" id="KAH7145857.1"/>
    </source>
</evidence>
<protein>
    <submittedName>
        <fullName evidence="1">Uncharacterized protein</fullName>
    </submittedName>
</protein>
<evidence type="ECO:0000313" key="2">
    <source>
        <dbReference type="Proteomes" id="UP000717696"/>
    </source>
</evidence>
<dbReference type="Proteomes" id="UP000717696">
    <property type="component" value="Unassembled WGS sequence"/>
</dbReference>
<comment type="caution">
    <text evidence="1">The sequence shown here is derived from an EMBL/GenBank/DDBJ whole genome shotgun (WGS) entry which is preliminary data.</text>
</comment>
<dbReference type="AlphaFoldDB" id="A0A9P9EV68"/>
<gene>
    <name evidence="1" type="ORF">B0J13DRAFT_554355</name>
</gene>
<dbReference type="EMBL" id="JAGMUU010000009">
    <property type="protein sequence ID" value="KAH7145857.1"/>
    <property type="molecule type" value="Genomic_DNA"/>
</dbReference>
<accession>A0A9P9EV68</accession>
<dbReference type="OrthoDB" id="5596191at2759"/>